<proteinExistence type="predicted"/>
<keyword evidence="1" id="KW-0614">Plasmid</keyword>
<evidence type="ECO:0000313" key="2">
    <source>
        <dbReference type="Proteomes" id="UP000182101"/>
    </source>
</evidence>
<protein>
    <recommendedName>
        <fullName evidence="3">Pili assembly chaperone N-terminal domain-containing protein</fullName>
    </recommendedName>
</protein>
<dbReference type="Proteomes" id="UP000182101">
    <property type="component" value="Plasmid pAMCP48-600"/>
</dbReference>
<gene>
    <name evidence="1" type="ORF">BM524_19750</name>
</gene>
<dbReference type="EMBL" id="CP018025">
    <property type="protein sequence ID" value="APD92156.1"/>
    <property type="molecule type" value="Genomic_DNA"/>
</dbReference>
<evidence type="ECO:0000313" key="1">
    <source>
        <dbReference type="EMBL" id="APD92156.1"/>
    </source>
</evidence>
<evidence type="ECO:0008006" key="3">
    <source>
        <dbReference type="Google" id="ProtNLM"/>
    </source>
</evidence>
<dbReference type="AlphaFoldDB" id="A0AAC9JGK5"/>
<dbReference type="Gene3D" id="2.60.40.10">
    <property type="entry name" value="Immunoglobulins"/>
    <property type="match status" value="1"/>
</dbReference>
<geneLocation type="plasmid" evidence="2">
    <name>pamcp48-600</name>
</geneLocation>
<dbReference type="InterPro" id="IPR013783">
    <property type="entry name" value="Ig-like_fold"/>
</dbReference>
<organism evidence="1 2">
    <name type="scientific">Alteromonas mediterranea</name>
    <dbReference type="NCBI Taxonomy" id="314275"/>
    <lineage>
        <taxon>Bacteria</taxon>
        <taxon>Pseudomonadati</taxon>
        <taxon>Pseudomonadota</taxon>
        <taxon>Gammaproteobacteria</taxon>
        <taxon>Alteromonadales</taxon>
        <taxon>Alteromonadaceae</taxon>
        <taxon>Alteromonas/Salinimonas group</taxon>
        <taxon>Alteromonas</taxon>
    </lineage>
</organism>
<name>A0AAC9JGK5_9ALTE</name>
<sequence>MALMSSSFTVSAGEFSLSKNMVHFEENAQQRDVVMVKSHLPHQNVYFSTRVREVLSPEKGMKSPYAEYDSPFEAGLFVTPNKAVITPREGQVPISIVNTNTNLTKERVYRVDVKPSIPPIPSSGKSEARLKVLVAYDFLVFVQPSVPTLDYQFRFDPQGQFTFINQGNTHVMLKNGKQCNAKQECTSLNGGRVFAGSEASVSVADGTVSVGYDIVLRGQSKDYVVFEK</sequence>
<accession>A0AAC9JGK5</accession>
<reference evidence="1 2" key="1">
    <citation type="submission" date="2016-11" db="EMBL/GenBank/DDBJ databases">
        <title>Networking in microbes: conjugative elements and plasmids in the genus Alteromonas.</title>
        <authorList>
            <person name="Lopez-Perez M."/>
            <person name="Ramon-Marco N."/>
            <person name="Rodriguez-Valera F."/>
        </authorList>
    </citation>
    <scope>NUCLEOTIDE SEQUENCE [LARGE SCALE GENOMIC DNA]</scope>
    <source>
        <strain evidence="1 2">CP48</strain>
        <plasmid evidence="2">pamcp48-600</plasmid>
    </source>
</reference>